<comment type="similarity">
    <text evidence="2">Belongs to the sulfatase family.</text>
</comment>
<dbReference type="AlphaFoldDB" id="A0A1X7VA56"/>
<dbReference type="InParanoid" id="A0A1X7VA56"/>
<proteinExistence type="inferred from homology"/>
<evidence type="ECO:0000256" key="1">
    <source>
        <dbReference type="ARBA" id="ARBA00001913"/>
    </source>
</evidence>
<feature type="signal peptide" evidence="7">
    <location>
        <begin position="1"/>
        <end position="20"/>
    </location>
</feature>
<keyword evidence="6" id="KW-0325">Glycoprotein</keyword>
<evidence type="ECO:0000313" key="9">
    <source>
        <dbReference type="EnsemblMetazoa" id="Aqu2.1.36402_001"/>
    </source>
</evidence>
<dbReference type="PANTHER" id="PTHR10342">
    <property type="entry name" value="ARYLSULFATASE"/>
    <property type="match status" value="1"/>
</dbReference>
<dbReference type="PANTHER" id="PTHR10342:SF274">
    <property type="entry name" value="ARYLSULFATASE B"/>
    <property type="match status" value="1"/>
</dbReference>
<dbReference type="OrthoDB" id="103349at2759"/>
<dbReference type="eggNOG" id="KOG3867">
    <property type="taxonomic scope" value="Eukaryota"/>
</dbReference>
<dbReference type="EnsemblMetazoa" id="Aqu2.1.36402_001">
    <property type="protein sequence ID" value="Aqu2.1.36402_001"/>
    <property type="gene ID" value="Aqu2.1.36402"/>
</dbReference>
<dbReference type="SUPFAM" id="SSF53649">
    <property type="entry name" value="Alkaline phosphatase-like"/>
    <property type="match status" value="1"/>
</dbReference>
<dbReference type="STRING" id="400682.A0A1X7VA56"/>
<dbReference type="Gene3D" id="3.40.720.10">
    <property type="entry name" value="Alkaline Phosphatase, subunit A"/>
    <property type="match status" value="1"/>
</dbReference>
<dbReference type="InterPro" id="IPR024607">
    <property type="entry name" value="Sulfatase_CS"/>
</dbReference>
<dbReference type="GO" id="GO:0046872">
    <property type="term" value="F:metal ion binding"/>
    <property type="evidence" value="ECO:0007669"/>
    <property type="project" value="UniProtKB-KW"/>
</dbReference>
<sequence>MCSFSLVLFLLAFSAPLVSSANSPNIILFVIDDLGWNDTSYQGSDIQTPNIDKLAEEGIRLKQYYVQPLCSPSRSALLAGKYPYHLGLAHGVITNGHPYGLGLNETTIADHLKKGGYSTHAVGKWDLGMHKWEYTPTYRGFDTFYGYYDADEDYYTHKVGGYLDFRNNTDPVKDEDGTYSTFLFTKAIEDAINAKSDSPFFIYGAYQSVHSPLEAPDTYLEKCHSPYPNRKIFCGMMLALDEGISNITSLLQTKGLLDDTIIILTTDNGGQTALGSSNWPLRGNKATEEQL</sequence>
<name>A0A1X7VA56_AMPQE</name>
<keyword evidence="4" id="KW-0378">Hydrolase</keyword>
<evidence type="ECO:0000256" key="3">
    <source>
        <dbReference type="ARBA" id="ARBA00022723"/>
    </source>
</evidence>
<keyword evidence="5" id="KW-0106">Calcium</keyword>
<evidence type="ECO:0000259" key="8">
    <source>
        <dbReference type="Pfam" id="PF00884"/>
    </source>
</evidence>
<dbReference type="CDD" id="cd16029">
    <property type="entry name" value="4-S"/>
    <property type="match status" value="1"/>
</dbReference>
<evidence type="ECO:0000256" key="2">
    <source>
        <dbReference type="ARBA" id="ARBA00008779"/>
    </source>
</evidence>
<dbReference type="GO" id="GO:0008484">
    <property type="term" value="F:sulfuric ester hydrolase activity"/>
    <property type="evidence" value="ECO:0007669"/>
    <property type="project" value="InterPro"/>
</dbReference>
<keyword evidence="3" id="KW-0479">Metal-binding</keyword>
<evidence type="ECO:0000256" key="7">
    <source>
        <dbReference type="SAM" id="SignalP"/>
    </source>
</evidence>
<keyword evidence="7" id="KW-0732">Signal</keyword>
<organism evidence="9">
    <name type="scientific">Amphimedon queenslandica</name>
    <name type="common">Sponge</name>
    <dbReference type="NCBI Taxonomy" id="400682"/>
    <lineage>
        <taxon>Eukaryota</taxon>
        <taxon>Metazoa</taxon>
        <taxon>Porifera</taxon>
        <taxon>Demospongiae</taxon>
        <taxon>Heteroscleromorpha</taxon>
        <taxon>Haplosclerida</taxon>
        <taxon>Niphatidae</taxon>
        <taxon>Amphimedon</taxon>
    </lineage>
</organism>
<evidence type="ECO:0000256" key="5">
    <source>
        <dbReference type="ARBA" id="ARBA00022837"/>
    </source>
</evidence>
<dbReference type="InterPro" id="IPR000917">
    <property type="entry name" value="Sulfatase_N"/>
</dbReference>
<dbReference type="InterPro" id="IPR047115">
    <property type="entry name" value="ARSB"/>
</dbReference>
<dbReference type="PROSITE" id="PS00523">
    <property type="entry name" value="SULFATASE_1"/>
    <property type="match status" value="1"/>
</dbReference>
<evidence type="ECO:0000256" key="6">
    <source>
        <dbReference type="ARBA" id="ARBA00023180"/>
    </source>
</evidence>
<feature type="domain" description="Sulfatase N-terminal" evidence="8">
    <location>
        <begin position="24"/>
        <end position="282"/>
    </location>
</feature>
<protein>
    <recommendedName>
        <fullName evidence="8">Sulfatase N-terminal domain-containing protein</fullName>
    </recommendedName>
</protein>
<feature type="chain" id="PRO_5012914376" description="Sulfatase N-terminal domain-containing protein" evidence="7">
    <location>
        <begin position="21"/>
        <end position="291"/>
    </location>
</feature>
<reference evidence="9" key="1">
    <citation type="submission" date="2017-05" db="UniProtKB">
        <authorList>
            <consortium name="EnsemblMetazoa"/>
        </authorList>
    </citation>
    <scope>IDENTIFICATION</scope>
</reference>
<accession>A0A1X7VA56</accession>
<evidence type="ECO:0000256" key="4">
    <source>
        <dbReference type="ARBA" id="ARBA00022801"/>
    </source>
</evidence>
<dbReference type="InterPro" id="IPR017850">
    <property type="entry name" value="Alkaline_phosphatase_core_sf"/>
</dbReference>
<dbReference type="Pfam" id="PF00884">
    <property type="entry name" value="Sulfatase"/>
    <property type="match status" value="1"/>
</dbReference>
<comment type="cofactor">
    <cofactor evidence="1">
        <name>Ca(2+)</name>
        <dbReference type="ChEBI" id="CHEBI:29108"/>
    </cofactor>
</comment>